<accession>W4K381</accession>
<dbReference type="GeneID" id="20678109"/>
<dbReference type="Pfam" id="PF14529">
    <property type="entry name" value="Exo_endo_phos_2"/>
    <property type="match status" value="1"/>
</dbReference>
<dbReference type="SUPFAM" id="SSF56219">
    <property type="entry name" value="DNase I-like"/>
    <property type="match status" value="1"/>
</dbReference>
<dbReference type="HOGENOM" id="CLU_022434_1_0_1"/>
<feature type="non-terminal residue" evidence="2">
    <location>
        <position position="362"/>
    </location>
</feature>
<organism evidence="2 3">
    <name type="scientific">Heterobasidion irregulare (strain TC 32-1)</name>
    <dbReference type="NCBI Taxonomy" id="747525"/>
    <lineage>
        <taxon>Eukaryota</taxon>
        <taxon>Fungi</taxon>
        <taxon>Dikarya</taxon>
        <taxon>Basidiomycota</taxon>
        <taxon>Agaricomycotina</taxon>
        <taxon>Agaricomycetes</taxon>
        <taxon>Russulales</taxon>
        <taxon>Bondarzewiaceae</taxon>
        <taxon>Heterobasidion</taxon>
        <taxon>Heterobasidion annosum species complex</taxon>
    </lineage>
</organism>
<evidence type="ECO:0000313" key="3">
    <source>
        <dbReference type="Proteomes" id="UP000030671"/>
    </source>
</evidence>
<dbReference type="EMBL" id="KI925460">
    <property type="protein sequence ID" value="ETW79536.1"/>
    <property type="molecule type" value="Genomic_DNA"/>
</dbReference>
<dbReference type="InterPro" id="IPR036691">
    <property type="entry name" value="Endo/exonu/phosph_ase_sf"/>
</dbReference>
<keyword evidence="3" id="KW-1185">Reference proteome</keyword>
<name>W4K381_HETIT</name>
<reference evidence="2 3" key="1">
    <citation type="journal article" date="2012" name="New Phytol.">
        <title>Insight into trade-off between wood decay and parasitism from the genome of a fungal forest pathogen.</title>
        <authorList>
            <person name="Olson A."/>
            <person name="Aerts A."/>
            <person name="Asiegbu F."/>
            <person name="Belbahri L."/>
            <person name="Bouzid O."/>
            <person name="Broberg A."/>
            <person name="Canback B."/>
            <person name="Coutinho P.M."/>
            <person name="Cullen D."/>
            <person name="Dalman K."/>
            <person name="Deflorio G."/>
            <person name="van Diepen L.T."/>
            <person name="Dunand C."/>
            <person name="Duplessis S."/>
            <person name="Durling M."/>
            <person name="Gonthier P."/>
            <person name="Grimwood J."/>
            <person name="Fossdal C.G."/>
            <person name="Hansson D."/>
            <person name="Henrissat B."/>
            <person name="Hietala A."/>
            <person name="Himmelstrand K."/>
            <person name="Hoffmeister D."/>
            <person name="Hogberg N."/>
            <person name="James T.Y."/>
            <person name="Karlsson M."/>
            <person name="Kohler A."/>
            <person name="Kues U."/>
            <person name="Lee Y.H."/>
            <person name="Lin Y.C."/>
            <person name="Lind M."/>
            <person name="Lindquist E."/>
            <person name="Lombard V."/>
            <person name="Lucas S."/>
            <person name="Lunden K."/>
            <person name="Morin E."/>
            <person name="Murat C."/>
            <person name="Park J."/>
            <person name="Raffaello T."/>
            <person name="Rouze P."/>
            <person name="Salamov A."/>
            <person name="Schmutz J."/>
            <person name="Solheim H."/>
            <person name="Stahlberg J."/>
            <person name="Velez H."/>
            <person name="de Vries R.P."/>
            <person name="Wiebenga A."/>
            <person name="Woodward S."/>
            <person name="Yakovlev I."/>
            <person name="Garbelotto M."/>
            <person name="Martin F."/>
            <person name="Grigoriev I.V."/>
            <person name="Stenlid J."/>
        </authorList>
    </citation>
    <scope>NUCLEOTIDE SEQUENCE [LARGE SCALE GENOMIC DNA]</scope>
    <source>
        <strain evidence="2 3">TC 32-1</strain>
    </source>
</reference>
<protein>
    <recommendedName>
        <fullName evidence="1">Endonuclease/exonuclease/phosphatase domain-containing protein</fullName>
    </recommendedName>
</protein>
<dbReference type="RefSeq" id="XP_009547951.1">
    <property type="nucleotide sequence ID" value="XM_009549656.1"/>
</dbReference>
<gene>
    <name evidence="2" type="ORF">HETIRDRAFT_49492</name>
</gene>
<dbReference type="eggNOG" id="ENOG502SD12">
    <property type="taxonomic scope" value="Eukaryota"/>
</dbReference>
<dbReference type="InterPro" id="IPR005135">
    <property type="entry name" value="Endo/exonuclease/phosphatase"/>
</dbReference>
<dbReference type="Gene3D" id="3.60.10.10">
    <property type="entry name" value="Endonuclease/exonuclease/phosphatase"/>
    <property type="match status" value="1"/>
</dbReference>
<evidence type="ECO:0000259" key="1">
    <source>
        <dbReference type="Pfam" id="PF14529"/>
    </source>
</evidence>
<sequence length="362" mass="40902">MLLRVLSQNVNCSPVITQTLLETKAKEYDIVLVQEPYWGFLHNVLSSVSSTGEEYLGTQIHPHWTLVEQGGPSCVATYINKCLSPLQPKLCTHLVNHPDLLLIAIPDGQRPLYILNVYNDADCTALHYLNARVHVLPAIDIMMGDLNLHNNIWDPAYSHNDHAVTELLDFTNSLGLVLLNTDGQPTHVPHARGMVRTSTIIDLIFVAGRIVEAPTTIFFIDPDGWLLSDHNPLLLSADTSLQLPPGIPRIERKSDAEQMFFADCVLAISGLNPTPPLDSIEDTQRLCDTIFSRIDEAFATHATIPSINQRSKTWWNNKCSLALACFRETRSREDWRIYRRTIRKAQRTHYDTIIHETADKQR</sequence>
<dbReference type="GO" id="GO:0003824">
    <property type="term" value="F:catalytic activity"/>
    <property type="evidence" value="ECO:0007669"/>
    <property type="project" value="InterPro"/>
</dbReference>
<dbReference type="Proteomes" id="UP000030671">
    <property type="component" value="Unassembled WGS sequence"/>
</dbReference>
<dbReference type="OrthoDB" id="412006at2759"/>
<dbReference type="KEGG" id="hir:HETIRDRAFT_49492"/>
<dbReference type="InParanoid" id="W4K381"/>
<feature type="domain" description="Endonuclease/exonuclease/phosphatase" evidence="1">
    <location>
        <begin position="113"/>
        <end position="233"/>
    </location>
</feature>
<evidence type="ECO:0000313" key="2">
    <source>
        <dbReference type="EMBL" id="ETW79536.1"/>
    </source>
</evidence>
<proteinExistence type="predicted"/>
<dbReference type="AlphaFoldDB" id="W4K381"/>